<accession>A0A1W7CWM6</accession>
<dbReference type="InterPro" id="IPR042837">
    <property type="entry name" value="PTX3"/>
</dbReference>
<name>A0A1W7CWM6_9ACTN</name>
<organism evidence="5 6">
    <name type="scientific">Streptomyces marincola</name>
    <dbReference type="NCBI Taxonomy" id="2878388"/>
    <lineage>
        <taxon>Bacteria</taxon>
        <taxon>Bacillati</taxon>
        <taxon>Actinomycetota</taxon>
        <taxon>Actinomycetes</taxon>
        <taxon>Kitasatosporales</taxon>
        <taxon>Streptomycetaceae</taxon>
        <taxon>Streptomyces</taxon>
    </lineage>
</organism>
<dbReference type="PANTHER" id="PTHR46943">
    <property type="entry name" value="PENTRAXIN-RELATED PROTEIN PTX3"/>
    <property type="match status" value="1"/>
</dbReference>
<keyword evidence="1" id="KW-0732">Signal</keyword>
<feature type="domain" description="LamG-like jellyroll fold" evidence="4">
    <location>
        <begin position="1272"/>
        <end position="1434"/>
    </location>
</feature>
<proteinExistence type="predicted"/>
<evidence type="ECO:0000313" key="6">
    <source>
        <dbReference type="Proteomes" id="UP000194218"/>
    </source>
</evidence>
<evidence type="ECO:0000313" key="5">
    <source>
        <dbReference type="EMBL" id="ARQ69198.1"/>
    </source>
</evidence>
<dbReference type="GO" id="GO:0006955">
    <property type="term" value="P:immune response"/>
    <property type="evidence" value="ECO:0007669"/>
    <property type="project" value="InterPro"/>
</dbReference>
<dbReference type="RefSeq" id="WP_086158848.1">
    <property type="nucleotide sequence ID" value="NZ_CP021121.1"/>
</dbReference>
<dbReference type="Pfam" id="PF13385">
    <property type="entry name" value="Laminin_G_3"/>
    <property type="match status" value="3"/>
</dbReference>
<dbReference type="OrthoDB" id="176279at2"/>
<feature type="domain" description="LamG-like jellyroll fold" evidence="4">
    <location>
        <begin position="814"/>
        <end position="965"/>
    </location>
</feature>
<dbReference type="SMART" id="SM00560">
    <property type="entry name" value="LamGL"/>
    <property type="match status" value="3"/>
</dbReference>
<dbReference type="SUPFAM" id="SSF49899">
    <property type="entry name" value="Concanavalin A-like lectins/glucanases"/>
    <property type="match status" value="3"/>
</dbReference>
<sequence>MVARAGARVGLWRAGTALLGAALLLPVLPAAGGTAEAAQAAAAPAERDAAPLGEEEAFARAAASGEPVEIPRLTTETSRTFAETDGTFTTEEHLRPQRVRASDGGWRDVDPTLVPLPEGGFAPAAATLDAVLSAGGDQPMIALAAAGDRGLSVDWPGDLPEPVVTENVATYPEVLPGVDLRVRVEVDNVSHVLVVKTAEAAADPALDELALPVTGAGVDVRTDGEGGLEVVDRGAGGVVFSAAQPMMWDSSPAPAATGETATGETAAGNAASGRTESSAAHGSGAAHGSADAAADDPADAPGDAARLAPVAAEVSSDGGAVVLTPDQELLEGEDTTYPVYIDPQWHSPRSTEWGMVSSYHPNSSFFKFSGSEGVGMCPYDYDPDCNHRDVKRLFYQIPTSRFAGKSILSAEFVIRNNHSFNCTPQQVQLWRTRDVSPGTTWNKQEQDGYWIDRLQTLNEAHGFGPDCPAGNMEFWAGRAVADAAARGWPSVTFGLRATVESGYQAWKRFDDAAFLRVNYNRPPTQPRMADLTMSPGGACVSRGDATWVHQLPRVYAEARDPDGDDVAVQFRVARHTGSGYETVWTSARSTAKASGSTFTHQLPSSLPGNSLLAWGVRAWDGHAWSPWSFAGSATACAFRYDAQEPAGPDIDSVQYPESDPENPQDPWLNGVGRYGDFTLDSASSDVVRYTYGVNANPSPANSVPAAGGAAREVSFMPSRVGVNFITARAYDAAGNASSITTYRFRVRTGQPERTTHSFDEAAGARETVARGGTYEAVLNGGARPGGEGVSGTGLHLDGTDDHARTPGGVVDTTGSFSVALWARLPEDKEERSMVAVSQVGAVRSSFELHHSSAYGGWVLYRQTNDEATGTAGVRAAQPACAEGDTACRDARLGEWTHVVGVTDVATDTMTLYVDGLPVATASYDTHWDARASLLIGASAHRGQAANFFAGDLDQVRLYDYALDAADVAALHAGDPPTTPERPTEAVWELDEPAEAAVVTGRGADVPAALHGGAELGGGGVAGTGLRLDGVDGHAVQPLPAVDTARSFSVSLWARLPEDKPDVAMAAVTQESTGNAAFEIYHSTAYGGWVFARAKDDTQDAGIVRAVQQACPPGDAACPASGAGEWTHVVAVYDHVAHAMTLHINGEKVDSALFIDRWTPSGPLYLGAALWGEDLAGFFEGELDEVRIYDRVVSGDEVRDLFLRNPTLTGRWRLDGATGTPPVTPEAAGVGPDAVLNGDAAFEPGIIGFNEALSLDGAGDWAATSEPPFNSRGSWSASAWVSAPGRPQRQAAVLSLGGDHTAALTLRYVPDPDSPETAGRWQLDIADRDGATATHAVAEHSNYQLSLGWNHLAVVYDSLADRMLLYVDGELEQVVCADDAAEGCTDVVSWRSAVWPYETDGGLQIGRARVGGAWGEYWSGAIDDVWTFQGVLSEEDVRRLADYGRDENRNTP</sequence>
<evidence type="ECO:0000259" key="4">
    <source>
        <dbReference type="SMART" id="SM00560"/>
    </source>
</evidence>
<keyword evidence="2" id="KW-1015">Disulfide bond</keyword>
<dbReference type="EMBL" id="CP021121">
    <property type="protein sequence ID" value="ARQ69198.1"/>
    <property type="molecule type" value="Genomic_DNA"/>
</dbReference>
<dbReference type="InterPro" id="IPR006558">
    <property type="entry name" value="LamG-like"/>
</dbReference>
<keyword evidence="6" id="KW-1185">Reference proteome</keyword>
<protein>
    <recommendedName>
        <fullName evidence="4">LamG-like jellyroll fold domain-containing protein</fullName>
    </recommendedName>
</protein>
<dbReference type="PANTHER" id="PTHR46943:SF1">
    <property type="entry name" value="PENTRAXIN-RELATED PROTEIN PTX3"/>
    <property type="match status" value="1"/>
</dbReference>
<feature type="domain" description="LamG-like jellyroll fold" evidence="4">
    <location>
        <begin position="1045"/>
        <end position="1195"/>
    </location>
</feature>
<evidence type="ECO:0000256" key="1">
    <source>
        <dbReference type="ARBA" id="ARBA00022729"/>
    </source>
</evidence>
<gene>
    <name evidence="5" type="ORF">CAG99_10280</name>
</gene>
<feature type="region of interest" description="Disordered" evidence="3">
    <location>
        <begin position="249"/>
        <end position="303"/>
    </location>
</feature>
<feature type="compositionally biased region" description="Low complexity" evidence="3">
    <location>
        <begin position="251"/>
        <end position="292"/>
    </location>
</feature>
<evidence type="ECO:0000256" key="3">
    <source>
        <dbReference type="SAM" id="MobiDB-lite"/>
    </source>
</evidence>
<dbReference type="InterPro" id="IPR013320">
    <property type="entry name" value="ConA-like_dom_sf"/>
</dbReference>
<dbReference type="Gene3D" id="2.60.120.200">
    <property type="match status" value="3"/>
</dbReference>
<dbReference type="KEGG" id="smao:CAG99_10280"/>
<reference evidence="5 6" key="1">
    <citation type="submission" date="2017-05" db="EMBL/GenBank/DDBJ databases">
        <title>Complete genome sequence of Streptomyces sp. SCSIO 03032 revealed the diverse biosynthetic pathways for its bioactive secondary metabolites.</title>
        <authorList>
            <person name="Ma L."/>
            <person name="Zhu Y."/>
            <person name="Zhang W."/>
            <person name="Zhang G."/>
            <person name="Tian X."/>
            <person name="Zhang S."/>
            <person name="Zhang C."/>
        </authorList>
    </citation>
    <scope>NUCLEOTIDE SEQUENCE [LARGE SCALE GENOMIC DNA]</scope>
    <source>
        <strain evidence="5 6">SCSIO 03032</strain>
    </source>
</reference>
<evidence type="ECO:0000256" key="2">
    <source>
        <dbReference type="ARBA" id="ARBA00023157"/>
    </source>
</evidence>
<dbReference type="Proteomes" id="UP000194218">
    <property type="component" value="Chromosome"/>
</dbReference>